<gene>
    <name evidence="1" type="ORF">BDV25DRAFT_156439</name>
</gene>
<accession>A0A5N6TSS5</accession>
<evidence type="ECO:0000313" key="1">
    <source>
        <dbReference type="EMBL" id="KAE8149354.1"/>
    </source>
</evidence>
<sequence>MPLLPGDLVIWCFGLPGCRTMTIQRTMIGFAEPVFSSNDGLASELGVDSLEKLRISIQRKSEGFFFDHFAL</sequence>
<feature type="non-terminal residue" evidence="1">
    <location>
        <position position="71"/>
    </location>
</feature>
<dbReference type="EMBL" id="ML742125">
    <property type="protein sequence ID" value="KAE8149354.1"/>
    <property type="molecule type" value="Genomic_DNA"/>
</dbReference>
<keyword evidence="2" id="KW-1185">Reference proteome</keyword>
<dbReference type="AlphaFoldDB" id="A0A5N6TSS5"/>
<reference evidence="1 2" key="1">
    <citation type="submission" date="2019-04" db="EMBL/GenBank/DDBJ databases">
        <title>Friends and foes A comparative genomics study of 23 Aspergillus species from section Flavi.</title>
        <authorList>
            <consortium name="DOE Joint Genome Institute"/>
            <person name="Kjaerbolling I."/>
            <person name="Vesth T."/>
            <person name="Frisvad J.C."/>
            <person name="Nybo J.L."/>
            <person name="Theobald S."/>
            <person name="Kildgaard S."/>
            <person name="Isbrandt T."/>
            <person name="Kuo A."/>
            <person name="Sato A."/>
            <person name="Lyhne E.K."/>
            <person name="Kogle M.E."/>
            <person name="Wiebenga A."/>
            <person name="Kun R.S."/>
            <person name="Lubbers R.J."/>
            <person name="Makela M.R."/>
            <person name="Barry K."/>
            <person name="Chovatia M."/>
            <person name="Clum A."/>
            <person name="Daum C."/>
            <person name="Haridas S."/>
            <person name="He G."/>
            <person name="LaButti K."/>
            <person name="Lipzen A."/>
            <person name="Mondo S."/>
            <person name="Riley R."/>
            <person name="Salamov A."/>
            <person name="Simmons B.A."/>
            <person name="Magnuson J.K."/>
            <person name="Henrissat B."/>
            <person name="Mortensen U.H."/>
            <person name="Larsen T.O."/>
            <person name="Devries R.P."/>
            <person name="Grigoriev I.V."/>
            <person name="Machida M."/>
            <person name="Baker S.E."/>
            <person name="Andersen M.R."/>
        </authorList>
    </citation>
    <scope>NUCLEOTIDE SEQUENCE [LARGE SCALE GENOMIC DNA]</scope>
    <source>
        <strain evidence="1 2">IBT 18842</strain>
    </source>
</reference>
<organism evidence="1 2">
    <name type="scientific">Aspergillus avenaceus</name>
    <dbReference type="NCBI Taxonomy" id="36643"/>
    <lineage>
        <taxon>Eukaryota</taxon>
        <taxon>Fungi</taxon>
        <taxon>Dikarya</taxon>
        <taxon>Ascomycota</taxon>
        <taxon>Pezizomycotina</taxon>
        <taxon>Eurotiomycetes</taxon>
        <taxon>Eurotiomycetidae</taxon>
        <taxon>Eurotiales</taxon>
        <taxon>Aspergillaceae</taxon>
        <taxon>Aspergillus</taxon>
        <taxon>Aspergillus subgen. Circumdati</taxon>
    </lineage>
</organism>
<dbReference type="Proteomes" id="UP000325780">
    <property type="component" value="Unassembled WGS sequence"/>
</dbReference>
<evidence type="ECO:0000313" key="2">
    <source>
        <dbReference type="Proteomes" id="UP000325780"/>
    </source>
</evidence>
<name>A0A5N6TSS5_ASPAV</name>
<proteinExistence type="predicted"/>
<protein>
    <submittedName>
        <fullName evidence="1">Uncharacterized protein</fullName>
    </submittedName>
</protein>